<feature type="transmembrane region" description="Helical" evidence="2">
    <location>
        <begin position="59"/>
        <end position="78"/>
    </location>
</feature>
<comment type="caution">
    <text evidence="4">The sequence shown here is derived from an EMBL/GenBank/DDBJ whole genome shotgun (WGS) entry which is preliminary data.</text>
</comment>
<dbReference type="RefSeq" id="WP_170231362.1">
    <property type="nucleotide sequence ID" value="NZ_VFPA01000002.1"/>
</dbReference>
<organism evidence="4 5">
    <name type="scientific">Pseudonocardia kunmingensis</name>
    <dbReference type="NCBI Taxonomy" id="630975"/>
    <lineage>
        <taxon>Bacteria</taxon>
        <taxon>Bacillati</taxon>
        <taxon>Actinomycetota</taxon>
        <taxon>Actinomycetes</taxon>
        <taxon>Pseudonocardiales</taxon>
        <taxon>Pseudonocardiaceae</taxon>
        <taxon>Pseudonocardia</taxon>
    </lineage>
</organism>
<keyword evidence="2" id="KW-0472">Membrane</keyword>
<dbReference type="AlphaFoldDB" id="A0A543DNU8"/>
<dbReference type="PANTHER" id="PTHR30487">
    <property type="entry name" value="TYPE 4 PREPILIN-LIKE PROTEINS LEADER PEPTIDE-PROCESSING ENZYME"/>
    <property type="match status" value="1"/>
</dbReference>
<dbReference type="InterPro" id="IPR000045">
    <property type="entry name" value="Prepilin_IV_endopep_pep"/>
</dbReference>
<protein>
    <submittedName>
        <fullName evidence="4">Type IV leader peptidase family protein</fullName>
    </submittedName>
</protein>
<evidence type="ECO:0000313" key="5">
    <source>
        <dbReference type="Proteomes" id="UP000315677"/>
    </source>
</evidence>
<evidence type="ECO:0000256" key="2">
    <source>
        <dbReference type="SAM" id="Phobius"/>
    </source>
</evidence>
<comment type="similarity">
    <text evidence="1">Belongs to the peptidase A24 family.</text>
</comment>
<keyword evidence="5" id="KW-1185">Reference proteome</keyword>
<sequence length="192" mass="18607">MTTVHTAVVLAMIAGPAGLLLAQRTMHVQIALRPVEVATVTAVTGTTVAVAIARPPADVAVLLPLAVLGSAAAVVDAREGRLPDALTGPLLVATLLIVLLTGGGVIGAAVGAGAAGALKLVASAAIGWGDVKLVPTLAVVLTQYDAVASGIINAALLVAATAIIVSVATPGHNVLVPYGPALVFGTVGAAGF</sequence>
<dbReference type="EMBL" id="VFPA01000002">
    <property type="protein sequence ID" value="TQM11010.1"/>
    <property type="molecule type" value="Genomic_DNA"/>
</dbReference>
<dbReference type="GO" id="GO:0006465">
    <property type="term" value="P:signal peptide processing"/>
    <property type="evidence" value="ECO:0007669"/>
    <property type="project" value="TreeGrafter"/>
</dbReference>
<dbReference type="Pfam" id="PF01478">
    <property type="entry name" value="Peptidase_A24"/>
    <property type="match status" value="1"/>
</dbReference>
<evidence type="ECO:0000313" key="4">
    <source>
        <dbReference type="EMBL" id="TQM11010.1"/>
    </source>
</evidence>
<dbReference type="InterPro" id="IPR050882">
    <property type="entry name" value="Prepilin_peptidase/N-MTase"/>
</dbReference>
<accession>A0A543DNU8</accession>
<dbReference type="PANTHER" id="PTHR30487:SF0">
    <property type="entry name" value="PREPILIN LEADER PEPTIDASE_N-METHYLTRANSFERASE-RELATED"/>
    <property type="match status" value="1"/>
</dbReference>
<feature type="transmembrane region" description="Helical" evidence="2">
    <location>
        <begin position="34"/>
        <end position="53"/>
    </location>
</feature>
<gene>
    <name evidence="4" type="ORF">FB558_3540</name>
</gene>
<name>A0A543DNU8_9PSEU</name>
<dbReference type="Proteomes" id="UP000315677">
    <property type="component" value="Unassembled WGS sequence"/>
</dbReference>
<feature type="transmembrane region" description="Helical" evidence="2">
    <location>
        <begin position="120"/>
        <end position="140"/>
    </location>
</feature>
<feature type="transmembrane region" description="Helical" evidence="2">
    <location>
        <begin position="90"/>
        <end position="114"/>
    </location>
</feature>
<dbReference type="GO" id="GO:0004190">
    <property type="term" value="F:aspartic-type endopeptidase activity"/>
    <property type="evidence" value="ECO:0007669"/>
    <property type="project" value="InterPro"/>
</dbReference>
<keyword evidence="2" id="KW-0812">Transmembrane</keyword>
<evidence type="ECO:0000256" key="1">
    <source>
        <dbReference type="ARBA" id="ARBA00005801"/>
    </source>
</evidence>
<reference evidence="4 5" key="1">
    <citation type="submission" date="2019-06" db="EMBL/GenBank/DDBJ databases">
        <title>Sequencing the genomes of 1000 actinobacteria strains.</title>
        <authorList>
            <person name="Klenk H.-P."/>
        </authorList>
    </citation>
    <scope>NUCLEOTIDE SEQUENCE [LARGE SCALE GENOMIC DNA]</scope>
    <source>
        <strain evidence="4 5">DSM 45301</strain>
    </source>
</reference>
<feature type="transmembrane region" description="Helical" evidence="2">
    <location>
        <begin position="147"/>
        <end position="168"/>
    </location>
</feature>
<dbReference type="Gene3D" id="1.20.120.1220">
    <property type="match status" value="1"/>
</dbReference>
<proteinExistence type="inferred from homology"/>
<evidence type="ECO:0000259" key="3">
    <source>
        <dbReference type="Pfam" id="PF01478"/>
    </source>
</evidence>
<feature type="transmembrane region" description="Helical" evidence="2">
    <location>
        <begin position="6"/>
        <end position="22"/>
    </location>
</feature>
<feature type="domain" description="Prepilin type IV endopeptidase peptidase" evidence="3">
    <location>
        <begin position="66"/>
        <end position="162"/>
    </location>
</feature>
<dbReference type="GO" id="GO:0005886">
    <property type="term" value="C:plasma membrane"/>
    <property type="evidence" value="ECO:0007669"/>
    <property type="project" value="TreeGrafter"/>
</dbReference>
<keyword evidence="2" id="KW-1133">Transmembrane helix</keyword>